<evidence type="ECO:0000256" key="6">
    <source>
        <dbReference type="ARBA" id="ARBA00022840"/>
    </source>
</evidence>
<dbReference type="EC" id="6.1.1.6" evidence="10"/>
<keyword evidence="13" id="KW-1185">Reference proteome</keyword>
<sequence length="588" mass="64851">MTGDVAHDDSPHILSEQSGSAHLPSGRADGAAGADDEGNGEGATGDDEGNREGFRAFWADVVADEIEARDPDEPIVIKGGVSPSGVAHLGNFNEIMRGYFVAEVLRERGHEVRQVFTSDDRDPLRKLPRKLANADGEIVGLGEVDAGALGRNLGKPYTSIPDPFGERESYAAHFADLLKADADRLGIPVEMVSNTDLYAEGAFDDVTRTVLADLDGVREILSQYQEKVDDEYVPFNPICAECGKVTETVTAIDVAAETVEYVCTDMDVGDETIEGCGHEGTATFREGKLPWRLEWPGQWDVLGVDFEPFGKDHAEGSWPSGIDVARNVLGIEPPVPMVYEWFTLNGEPLSSSAGNIVTVPELLNLLEPEVLRYFFALHPKKARDLDIERLDQLVDRFDRFERAYFGEVDDEDLTAFAERAYPFVVGRTDNPPTERPVRLPYTFAAVLGMVDDSDFRERLARDEGHIPADASDETVEAALARVEKARNWAERTENEYDYRLQTALPDVDFDEDVAAALDDLADFVAAGHGGEAIQAEMYETARAHDVEVGDFFSAGYRLFFDDTQGPRLGEFLGELERDYVVARLRQEA</sequence>
<dbReference type="Gene3D" id="1.10.10.770">
    <property type="match status" value="1"/>
</dbReference>
<dbReference type="InterPro" id="IPR014729">
    <property type="entry name" value="Rossmann-like_a/b/a_fold"/>
</dbReference>
<evidence type="ECO:0000256" key="1">
    <source>
        <dbReference type="ARBA" id="ARBA00004496"/>
    </source>
</evidence>
<keyword evidence="4 10" id="KW-0436">Ligase</keyword>
<dbReference type="RefSeq" id="WP_379767034.1">
    <property type="nucleotide sequence ID" value="NZ_JBHSXI010000009.1"/>
</dbReference>
<feature type="region of interest" description="Disordered" evidence="11">
    <location>
        <begin position="1"/>
        <end position="51"/>
    </location>
</feature>
<dbReference type="GO" id="GO:0006430">
    <property type="term" value="P:lysyl-tRNA aminoacylation"/>
    <property type="evidence" value="ECO:0007669"/>
    <property type="project" value="UniProtKB-UniRule"/>
</dbReference>
<evidence type="ECO:0000256" key="7">
    <source>
        <dbReference type="ARBA" id="ARBA00022917"/>
    </source>
</evidence>
<dbReference type="InterPro" id="IPR020751">
    <property type="entry name" value="aa-tRNA-synth_I_codon-bd_sub2"/>
</dbReference>
<organism evidence="12 13">
    <name type="scientific">Halorubrum trueperi</name>
    <dbReference type="NCBI Taxonomy" id="2004704"/>
    <lineage>
        <taxon>Archaea</taxon>
        <taxon>Methanobacteriati</taxon>
        <taxon>Methanobacteriota</taxon>
        <taxon>Stenosarchaea group</taxon>
        <taxon>Halobacteria</taxon>
        <taxon>Halobacteriales</taxon>
        <taxon>Haloferacaceae</taxon>
        <taxon>Halorubrum</taxon>
    </lineage>
</organism>
<evidence type="ECO:0000313" key="12">
    <source>
        <dbReference type="EMBL" id="MFC6889003.1"/>
    </source>
</evidence>
<dbReference type="PANTHER" id="PTHR37940">
    <property type="entry name" value="LYSINE--TRNA LIGASE"/>
    <property type="match status" value="1"/>
</dbReference>
<dbReference type="PANTHER" id="PTHR37940:SF1">
    <property type="entry name" value="LYSINE--TRNA LIGASE"/>
    <property type="match status" value="1"/>
</dbReference>
<comment type="catalytic activity">
    <reaction evidence="9 10">
        <text>tRNA(Lys) + L-lysine + ATP = L-lysyl-tRNA(Lys) + AMP + diphosphate</text>
        <dbReference type="Rhea" id="RHEA:20792"/>
        <dbReference type="Rhea" id="RHEA-COMP:9696"/>
        <dbReference type="Rhea" id="RHEA-COMP:9697"/>
        <dbReference type="ChEBI" id="CHEBI:30616"/>
        <dbReference type="ChEBI" id="CHEBI:32551"/>
        <dbReference type="ChEBI" id="CHEBI:33019"/>
        <dbReference type="ChEBI" id="CHEBI:78442"/>
        <dbReference type="ChEBI" id="CHEBI:78529"/>
        <dbReference type="ChEBI" id="CHEBI:456215"/>
        <dbReference type="EC" id="6.1.1.6"/>
    </reaction>
</comment>
<dbReference type="EMBL" id="JBHSXI010000009">
    <property type="protein sequence ID" value="MFC6889003.1"/>
    <property type="molecule type" value="Genomic_DNA"/>
</dbReference>
<keyword evidence="3 10" id="KW-0963">Cytoplasm</keyword>
<dbReference type="AlphaFoldDB" id="A0ABD5UMQ9"/>
<evidence type="ECO:0000256" key="11">
    <source>
        <dbReference type="SAM" id="MobiDB-lite"/>
    </source>
</evidence>
<keyword evidence="6 10" id="KW-0067">ATP-binding</keyword>
<evidence type="ECO:0000313" key="13">
    <source>
        <dbReference type="Proteomes" id="UP001596333"/>
    </source>
</evidence>
<dbReference type="InterPro" id="IPR002904">
    <property type="entry name" value="Lys-tRNA-ligase"/>
</dbReference>
<dbReference type="InterPro" id="IPR042078">
    <property type="entry name" value="Lys-tRNA-ligase_SC_fold"/>
</dbReference>
<evidence type="ECO:0000256" key="5">
    <source>
        <dbReference type="ARBA" id="ARBA00022741"/>
    </source>
</evidence>
<name>A0ABD5UMQ9_9EURY</name>
<feature type="compositionally biased region" description="Basic and acidic residues" evidence="11">
    <location>
        <begin position="1"/>
        <end position="11"/>
    </location>
</feature>
<dbReference type="Proteomes" id="UP001596333">
    <property type="component" value="Unassembled WGS sequence"/>
</dbReference>
<comment type="similarity">
    <text evidence="2 10">Belongs to the class-I aminoacyl-tRNA synthetase family.</text>
</comment>
<dbReference type="Gene3D" id="6.10.20.10">
    <property type="entry name" value="Lysine tRNA ligase, stem contact fold domain"/>
    <property type="match status" value="1"/>
</dbReference>
<evidence type="ECO:0000256" key="4">
    <source>
        <dbReference type="ARBA" id="ARBA00022598"/>
    </source>
</evidence>
<reference evidence="12 13" key="1">
    <citation type="journal article" date="2019" name="Int. J. Syst. Evol. Microbiol.">
        <title>The Global Catalogue of Microorganisms (GCM) 10K type strain sequencing project: providing services to taxonomists for standard genome sequencing and annotation.</title>
        <authorList>
            <consortium name="The Broad Institute Genomics Platform"/>
            <consortium name="The Broad Institute Genome Sequencing Center for Infectious Disease"/>
            <person name="Wu L."/>
            <person name="Ma J."/>
        </authorList>
    </citation>
    <scope>NUCLEOTIDE SEQUENCE [LARGE SCALE GENOMIC DNA]</scope>
    <source>
        <strain evidence="12 13">Y73</strain>
    </source>
</reference>
<dbReference type="Pfam" id="PF01921">
    <property type="entry name" value="tRNA-synt_1f"/>
    <property type="match status" value="1"/>
</dbReference>
<dbReference type="HAMAP" id="MF_00177">
    <property type="entry name" value="Lys_tRNA_synth_class1"/>
    <property type="match status" value="1"/>
</dbReference>
<comment type="subcellular location">
    <subcellularLocation>
        <location evidence="1 10">Cytoplasm</location>
    </subcellularLocation>
</comment>
<comment type="caution">
    <text evidence="10">Lacks conserved residue(s) required for the propagation of feature annotation.</text>
</comment>
<dbReference type="InterPro" id="IPR008925">
    <property type="entry name" value="aa_tRNA-synth_I_cd-bd_sf"/>
</dbReference>
<keyword evidence="7 10" id="KW-0648">Protein biosynthesis</keyword>
<dbReference type="SUPFAM" id="SSF52374">
    <property type="entry name" value="Nucleotidylyl transferase"/>
    <property type="match status" value="1"/>
</dbReference>
<accession>A0ABD5UMQ9</accession>
<feature type="compositionally biased region" description="Acidic residues" evidence="11">
    <location>
        <begin position="34"/>
        <end position="47"/>
    </location>
</feature>
<dbReference type="Gene3D" id="1.10.10.350">
    <property type="match status" value="1"/>
</dbReference>
<dbReference type="NCBIfam" id="TIGR00467">
    <property type="entry name" value="lysS_arch"/>
    <property type="match status" value="1"/>
</dbReference>
<evidence type="ECO:0000256" key="9">
    <source>
        <dbReference type="ARBA" id="ARBA00048573"/>
    </source>
</evidence>
<proteinExistence type="inferred from homology"/>
<dbReference type="GO" id="GO:0005737">
    <property type="term" value="C:cytoplasm"/>
    <property type="evidence" value="ECO:0007669"/>
    <property type="project" value="UniProtKB-SubCell"/>
</dbReference>
<comment type="caution">
    <text evidence="12">The sequence shown here is derived from an EMBL/GenBank/DDBJ whole genome shotgun (WGS) entry which is preliminary data.</text>
</comment>
<dbReference type="Gene3D" id="3.40.50.620">
    <property type="entry name" value="HUPs"/>
    <property type="match status" value="1"/>
</dbReference>
<evidence type="ECO:0000256" key="8">
    <source>
        <dbReference type="ARBA" id="ARBA00023146"/>
    </source>
</evidence>
<evidence type="ECO:0000256" key="2">
    <source>
        <dbReference type="ARBA" id="ARBA00005594"/>
    </source>
</evidence>
<dbReference type="GO" id="GO:0004824">
    <property type="term" value="F:lysine-tRNA ligase activity"/>
    <property type="evidence" value="ECO:0007669"/>
    <property type="project" value="UniProtKB-UniRule"/>
</dbReference>
<gene>
    <name evidence="10 12" type="primary">lysS</name>
    <name evidence="12" type="ORF">ACFQEY_08260</name>
</gene>
<evidence type="ECO:0000256" key="3">
    <source>
        <dbReference type="ARBA" id="ARBA00022490"/>
    </source>
</evidence>
<feature type="short sequence motif" description="'KMSKS' region" evidence="10">
    <location>
        <begin position="348"/>
        <end position="352"/>
    </location>
</feature>
<dbReference type="SUPFAM" id="SSF48163">
    <property type="entry name" value="An anticodon-binding domain of class I aminoacyl-tRNA synthetases"/>
    <property type="match status" value="1"/>
</dbReference>
<keyword evidence="5 10" id="KW-0547">Nucleotide-binding</keyword>
<protein>
    <recommendedName>
        <fullName evidence="10">Lysine--tRNA ligase</fullName>
        <ecNumber evidence="10">6.1.1.6</ecNumber>
    </recommendedName>
    <alternativeName>
        <fullName evidence="10">Lysyl-tRNA synthetase</fullName>
        <shortName evidence="10">LysRS</shortName>
    </alternativeName>
</protein>
<keyword evidence="8 10" id="KW-0030">Aminoacyl-tRNA synthetase</keyword>
<evidence type="ECO:0000256" key="10">
    <source>
        <dbReference type="HAMAP-Rule" id="MF_00177"/>
    </source>
</evidence>
<dbReference type="GO" id="GO:0005524">
    <property type="term" value="F:ATP binding"/>
    <property type="evidence" value="ECO:0007669"/>
    <property type="project" value="UniProtKB-UniRule"/>
</dbReference>